<dbReference type="InterPro" id="IPR029016">
    <property type="entry name" value="GAF-like_dom_sf"/>
</dbReference>
<evidence type="ECO:0000313" key="2">
    <source>
        <dbReference type="Proteomes" id="UP000020218"/>
    </source>
</evidence>
<protein>
    <recommendedName>
        <fullName evidence="3">GAF domain-containing protein</fullName>
    </recommendedName>
</protein>
<comment type="caution">
    <text evidence="1">The sequence shown here is derived from an EMBL/GenBank/DDBJ whole genome shotgun (WGS) entry which is preliminary data.</text>
</comment>
<evidence type="ECO:0000313" key="1">
    <source>
        <dbReference type="EMBL" id="EXI65831.1"/>
    </source>
</evidence>
<organism evidence="1 2">
    <name type="scientific">Candidatus Accumulibacter adjunctus</name>
    <dbReference type="NCBI Taxonomy" id="1454001"/>
    <lineage>
        <taxon>Bacteria</taxon>
        <taxon>Pseudomonadati</taxon>
        <taxon>Pseudomonadota</taxon>
        <taxon>Betaproteobacteria</taxon>
        <taxon>Candidatus Accumulibacter</taxon>
    </lineage>
</organism>
<dbReference type="PATRIC" id="fig|1454001.3.peg.2900"/>
<keyword evidence="2" id="KW-1185">Reference proteome</keyword>
<evidence type="ECO:0008006" key="3">
    <source>
        <dbReference type="Google" id="ProtNLM"/>
    </source>
</evidence>
<accession>A0A011MTC4</accession>
<dbReference type="AlphaFoldDB" id="A0A011MTC4"/>
<gene>
    <name evidence="1" type="ORF">AW08_02856</name>
</gene>
<name>A0A011MTC4_9PROT</name>
<dbReference type="STRING" id="1454001.AW08_02856"/>
<dbReference type="SUPFAM" id="SSF55781">
    <property type="entry name" value="GAF domain-like"/>
    <property type="match status" value="1"/>
</dbReference>
<proteinExistence type="predicted"/>
<dbReference type="EMBL" id="JFAX01000018">
    <property type="protein sequence ID" value="EXI65831.1"/>
    <property type="molecule type" value="Genomic_DNA"/>
</dbReference>
<dbReference type="Proteomes" id="UP000020218">
    <property type="component" value="Unassembled WGS sequence"/>
</dbReference>
<reference evidence="1" key="1">
    <citation type="submission" date="2014-02" db="EMBL/GenBank/DDBJ databases">
        <title>Expanding our view of genomic diversity in Candidatus Accumulibacter clades.</title>
        <authorList>
            <person name="Skennerton C.T."/>
            <person name="Barr J.J."/>
            <person name="Slater F.R."/>
            <person name="Bond P.L."/>
            <person name="Tyson G.W."/>
        </authorList>
    </citation>
    <scope>NUCLEOTIDE SEQUENCE [LARGE SCALE GENOMIC DNA]</scope>
</reference>
<sequence>MDAAVVTGKKTFIRVVEVWVPGNDRSTLEFSAGLYGSAERFGAISRQMCFGLGEGLPGQAWLDGRPIVLKQFAGANFRRTQAAHAEGLTCGIALPVFAGDFLTAVLVIFCGDDEAHAGAIELWCNDPAASKDMTLEDGYYGTTADAFEFISRRTAFRQGHGLPGLAWESRLPVFQEDLGKGERFLRADSAIKVGINRGFVLPCATRGASTYVMAFLSAMATPIVRRFETWLPDADGERLTRAGGFCEVSGTVPAGDDRDFIERGQGTLGRAAFSGVPMVGESAASEPGLVGRAASAAGLDAVVAVPVLHDGRLRAVVAWYF</sequence>
<dbReference type="Gene3D" id="3.30.450.40">
    <property type="match status" value="1"/>
</dbReference>